<organism evidence="1 2">
    <name type="scientific">Parasponia andersonii</name>
    <name type="common">Sponia andersonii</name>
    <dbReference type="NCBI Taxonomy" id="3476"/>
    <lineage>
        <taxon>Eukaryota</taxon>
        <taxon>Viridiplantae</taxon>
        <taxon>Streptophyta</taxon>
        <taxon>Embryophyta</taxon>
        <taxon>Tracheophyta</taxon>
        <taxon>Spermatophyta</taxon>
        <taxon>Magnoliopsida</taxon>
        <taxon>eudicotyledons</taxon>
        <taxon>Gunneridae</taxon>
        <taxon>Pentapetalae</taxon>
        <taxon>rosids</taxon>
        <taxon>fabids</taxon>
        <taxon>Rosales</taxon>
        <taxon>Cannabaceae</taxon>
        <taxon>Parasponia</taxon>
    </lineage>
</organism>
<keyword evidence="2" id="KW-1185">Reference proteome</keyword>
<proteinExistence type="predicted"/>
<evidence type="ECO:0000313" key="2">
    <source>
        <dbReference type="Proteomes" id="UP000237105"/>
    </source>
</evidence>
<dbReference type="AlphaFoldDB" id="A0A2P5CQW5"/>
<name>A0A2P5CQW5_PARAD</name>
<reference evidence="2" key="1">
    <citation type="submission" date="2016-06" db="EMBL/GenBank/DDBJ databases">
        <title>Parallel loss of symbiosis genes in relatives of nitrogen-fixing non-legume Parasponia.</title>
        <authorList>
            <person name="Van Velzen R."/>
            <person name="Holmer R."/>
            <person name="Bu F."/>
            <person name="Rutten L."/>
            <person name="Van Zeijl A."/>
            <person name="Liu W."/>
            <person name="Santuari L."/>
            <person name="Cao Q."/>
            <person name="Sharma T."/>
            <person name="Shen D."/>
            <person name="Roswanjaya Y."/>
            <person name="Wardhani T."/>
            <person name="Kalhor M.S."/>
            <person name="Jansen J."/>
            <person name="Van den Hoogen J."/>
            <person name="Gungor B."/>
            <person name="Hartog M."/>
            <person name="Hontelez J."/>
            <person name="Verver J."/>
            <person name="Yang W.-C."/>
            <person name="Schijlen E."/>
            <person name="Repin R."/>
            <person name="Schilthuizen M."/>
            <person name="Schranz E."/>
            <person name="Heidstra R."/>
            <person name="Miyata K."/>
            <person name="Fedorova E."/>
            <person name="Kohlen W."/>
            <person name="Bisseling T."/>
            <person name="Smit S."/>
            <person name="Geurts R."/>
        </authorList>
    </citation>
    <scope>NUCLEOTIDE SEQUENCE [LARGE SCALE GENOMIC DNA]</scope>
    <source>
        <strain evidence="2">cv. WU1-14</strain>
    </source>
</reference>
<accession>A0A2P5CQW5</accession>
<evidence type="ECO:0000313" key="1">
    <source>
        <dbReference type="EMBL" id="PON63444.1"/>
    </source>
</evidence>
<gene>
    <name evidence="1" type="ORF">PanWU01x14_131080</name>
</gene>
<sequence length="100" mass="11374">MADGMVVYAFKMRTCKSHFSRHFPHTLKLKLSSADTVSLVFFPISSPISILHASPPQLHLHNHRAKQSHLHGYTIDVVYSRTSMAPAPKRHGSRFSFEIF</sequence>
<dbReference type="EMBL" id="JXTB01000104">
    <property type="protein sequence ID" value="PON63444.1"/>
    <property type="molecule type" value="Genomic_DNA"/>
</dbReference>
<comment type="caution">
    <text evidence="1">The sequence shown here is derived from an EMBL/GenBank/DDBJ whole genome shotgun (WGS) entry which is preliminary data.</text>
</comment>
<dbReference type="Proteomes" id="UP000237105">
    <property type="component" value="Unassembled WGS sequence"/>
</dbReference>
<protein>
    <submittedName>
        <fullName evidence="1">Uncharacterized protein</fullName>
    </submittedName>
</protein>